<feature type="transmembrane region" description="Helical" evidence="1">
    <location>
        <begin position="12"/>
        <end position="35"/>
    </location>
</feature>
<organism evidence="2 3">
    <name type="scientific">Enterobacter cloacae S611</name>
    <dbReference type="NCBI Taxonomy" id="1399146"/>
    <lineage>
        <taxon>Bacteria</taxon>
        <taxon>Pseudomonadati</taxon>
        <taxon>Pseudomonadota</taxon>
        <taxon>Gammaproteobacteria</taxon>
        <taxon>Enterobacterales</taxon>
        <taxon>Enterobacteriaceae</taxon>
        <taxon>Enterobacter</taxon>
        <taxon>Enterobacter cloacae complex</taxon>
    </lineage>
</organism>
<gene>
    <name evidence="2" type="ORF">EDP2_2967</name>
</gene>
<keyword evidence="1" id="KW-1133">Transmembrane helix</keyword>
<evidence type="ECO:0000256" key="1">
    <source>
        <dbReference type="SAM" id="Phobius"/>
    </source>
</evidence>
<proteinExistence type="predicted"/>
<comment type="caution">
    <text evidence="2">The sequence shown here is derived from an EMBL/GenBank/DDBJ whole genome shotgun (WGS) entry which is preliminary data.</text>
</comment>
<feature type="transmembrane region" description="Helical" evidence="1">
    <location>
        <begin position="41"/>
        <end position="64"/>
    </location>
</feature>
<keyword evidence="1" id="KW-0472">Membrane</keyword>
<evidence type="ECO:0000313" key="3">
    <source>
        <dbReference type="Proteomes" id="UP000017834"/>
    </source>
</evidence>
<accession>A0ABP2ZKT8</accession>
<dbReference type="Proteomes" id="UP000017834">
    <property type="component" value="Unassembled WGS sequence"/>
</dbReference>
<dbReference type="EMBL" id="AXOM01000050">
    <property type="protein sequence ID" value="ESS56999.1"/>
    <property type="molecule type" value="Genomic_DNA"/>
</dbReference>
<evidence type="ECO:0000313" key="2">
    <source>
        <dbReference type="EMBL" id="ESS56999.1"/>
    </source>
</evidence>
<keyword evidence="3" id="KW-1185">Reference proteome</keyword>
<sequence>MMKMDIKPRAENFPSLVVFLLVCWGLLYIWLLLIHHLGERVALTLLASPLLYINLCACTFLLAVQQKSGVLQELTLIFLIIASLFISLIVIFSALRYRIPTIYDLTFYYECFLTAFFGVTPLFLLVRRF</sequence>
<keyword evidence="1" id="KW-0812">Transmembrane</keyword>
<protein>
    <submittedName>
        <fullName evidence="2">Membrane protein</fullName>
    </submittedName>
</protein>
<feature type="transmembrane region" description="Helical" evidence="1">
    <location>
        <begin position="107"/>
        <end position="126"/>
    </location>
</feature>
<reference evidence="2 3" key="1">
    <citation type="journal article" date="2014" name="Genome Announc.">
        <title>Draft Genome Sequence of Enterobacter cloacae Strain S611.</title>
        <authorList>
            <person name="Wang D."/>
            <person name="Han C.S."/>
            <person name="Dichosa A.E."/>
            <person name="Gleasner C.D."/>
            <person name="Johnson S.L."/>
            <person name="Daligault H.E."/>
            <person name="Davenport K.W."/>
            <person name="Li P.E."/>
            <person name="Pierson E.A."/>
            <person name="Pierson L.S.III."/>
        </authorList>
    </citation>
    <scope>NUCLEOTIDE SEQUENCE [LARGE SCALE GENOMIC DNA]</scope>
    <source>
        <strain evidence="2 3">S611</strain>
    </source>
</reference>
<feature type="transmembrane region" description="Helical" evidence="1">
    <location>
        <begin position="76"/>
        <end position="95"/>
    </location>
</feature>
<name>A0ABP2ZKT8_ENTCL</name>